<evidence type="ECO:0000256" key="1">
    <source>
        <dbReference type="ARBA" id="ARBA00004141"/>
    </source>
</evidence>
<dbReference type="InterPro" id="IPR002781">
    <property type="entry name" value="TM_pro_TauE-like"/>
</dbReference>
<dbReference type="PANTHER" id="PTHR43701:SF12">
    <property type="entry name" value="MEMBRANE TRANSPORTER PROTEIN YTNM-RELATED"/>
    <property type="match status" value="1"/>
</dbReference>
<feature type="transmembrane region" description="Helical" evidence="6">
    <location>
        <begin position="175"/>
        <end position="195"/>
    </location>
</feature>
<evidence type="ECO:0000313" key="7">
    <source>
        <dbReference type="EMBL" id="SEE63794.1"/>
    </source>
</evidence>
<feature type="transmembrane region" description="Helical" evidence="6">
    <location>
        <begin position="207"/>
        <end position="225"/>
    </location>
</feature>
<keyword evidence="6" id="KW-1003">Cell membrane</keyword>
<organism evidence="7 8">
    <name type="scientific">Ruania alba</name>
    <dbReference type="NCBI Taxonomy" id="648782"/>
    <lineage>
        <taxon>Bacteria</taxon>
        <taxon>Bacillati</taxon>
        <taxon>Actinomycetota</taxon>
        <taxon>Actinomycetes</taxon>
        <taxon>Micrococcales</taxon>
        <taxon>Ruaniaceae</taxon>
        <taxon>Ruania</taxon>
    </lineage>
</organism>
<evidence type="ECO:0000256" key="2">
    <source>
        <dbReference type="ARBA" id="ARBA00009142"/>
    </source>
</evidence>
<dbReference type="InterPro" id="IPR051598">
    <property type="entry name" value="TSUP/Inactive_protease-like"/>
</dbReference>
<protein>
    <recommendedName>
        <fullName evidence="6">Probable membrane transporter protein</fullName>
    </recommendedName>
</protein>
<keyword evidence="5 6" id="KW-0472">Membrane</keyword>
<feature type="transmembrane region" description="Helical" evidence="6">
    <location>
        <begin position="136"/>
        <end position="155"/>
    </location>
</feature>
<evidence type="ECO:0000256" key="4">
    <source>
        <dbReference type="ARBA" id="ARBA00022989"/>
    </source>
</evidence>
<feature type="transmembrane region" description="Helical" evidence="6">
    <location>
        <begin position="97"/>
        <end position="116"/>
    </location>
</feature>
<dbReference type="RefSeq" id="WP_089773236.1">
    <property type="nucleotide sequence ID" value="NZ_FNTX01000002.1"/>
</dbReference>
<dbReference type="EMBL" id="FNTX01000002">
    <property type="protein sequence ID" value="SEE63794.1"/>
    <property type="molecule type" value="Genomic_DNA"/>
</dbReference>
<dbReference type="OrthoDB" id="45564at2"/>
<reference evidence="8" key="1">
    <citation type="submission" date="2016-10" db="EMBL/GenBank/DDBJ databases">
        <authorList>
            <person name="Varghese N."/>
            <person name="Submissions S."/>
        </authorList>
    </citation>
    <scope>NUCLEOTIDE SEQUENCE [LARGE SCALE GENOMIC DNA]</scope>
    <source>
        <strain evidence="8">DSM 21368</strain>
    </source>
</reference>
<dbReference type="PANTHER" id="PTHR43701">
    <property type="entry name" value="MEMBRANE TRANSPORTER PROTEIN MJ0441-RELATED"/>
    <property type="match status" value="1"/>
</dbReference>
<proteinExistence type="inferred from homology"/>
<keyword evidence="3 6" id="KW-0812">Transmembrane</keyword>
<evidence type="ECO:0000256" key="5">
    <source>
        <dbReference type="ARBA" id="ARBA00023136"/>
    </source>
</evidence>
<sequence length="300" mass="30198">MTTLVLLALVGLGAQLVDGSLGMGHGVTSTTLLLAIGLQPASASATVHLAQIGTTLASGVAHRKFGNVDWQVVRRLAIPGAVGAFLGATALSRLPVAVAAPVMAVLLLGLGGYVLVRFSMQAIRTDTLGRPLRRRFLTPLGFVAGLVSAIGGGGWGPVGTTAILASGQLEPRKVVGSISTSEFVVAVAASAGFLIGIGTAGIRPQWALALLAGGVVAAPLAAWLVRLVPARVLGTAAGALIVLTNVRSLTEVIAIPDGARWAVYGMVAVACAAAGWSAIVAHQRERAAAAGERTPEQVPV</sequence>
<dbReference type="Proteomes" id="UP000199220">
    <property type="component" value="Unassembled WGS sequence"/>
</dbReference>
<evidence type="ECO:0000313" key="8">
    <source>
        <dbReference type="Proteomes" id="UP000199220"/>
    </source>
</evidence>
<feature type="transmembrane region" description="Helical" evidence="6">
    <location>
        <begin position="261"/>
        <end position="279"/>
    </location>
</feature>
<accession>A0A1H5KGR6</accession>
<comment type="similarity">
    <text evidence="2 6">Belongs to the 4-toluene sulfonate uptake permease (TSUP) (TC 2.A.102) family.</text>
</comment>
<comment type="subcellular location">
    <subcellularLocation>
        <location evidence="6">Cell membrane</location>
        <topology evidence="6">Multi-pass membrane protein</topology>
    </subcellularLocation>
    <subcellularLocation>
        <location evidence="1">Membrane</location>
        <topology evidence="1">Multi-pass membrane protein</topology>
    </subcellularLocation>
</comment>
<keyword evidence="8" id="KW-1185">Reference proteome</keyword>
<dbReference type="GO" id="GO:0005886">
    <property type="term" value="C:plasma membrane"/>
    <property type="evidence" value="ECO:0007669"/>
    <property type="project" value="UniProtKB-SubCell"/>
</dbReference>
<name>A0A1H5KGR6_9MICO</name>
<dbReference type="STRING" id="648782.SAMN04488554_2248"/>
<evidence type="ECO:0000256" key="3">
    <source>
        <dbReference type="ARBA" id="ARBA00022692"/>
    </source>
</evidence>
<dbReference type="AlphaFoldDB" id="A0A1H5KGR6"/>
<evidence type="ECO:0000256" key="6">
    <source>
        <dbReference type="RuleBase" id="RU363041"/>
    </source>
</evidence>
<keyword evidence="4 6" id="KW-1133">Transmembrane helix</keyword>
<dbReference type="Pfam" id="PF01925">
    <property type="entry name" value="TauE"/>
    <property type="match status" value="1"/>
</dbReference>
<gene>
    <name evidence="7" type="ORF">SAMN04488554_2248</name>
</gene>